<keyword evidence="3" id="KW-0520">NAD</keyword>
<dbReference type="Gene3D" id="3.40.50.720">
    <property type="entry name" value="NAD(P)-binding Rossmann-like Domain"/>
    <property type="match status" value="1"/>
</dbReference>
<dbReference type="InterPro" id="IPR013328">
    <property type="entry name" value="6PGD_dom2"/>
</dbReference>
<evidence type="ECO:0000313" key="6">
    <source>
        <dbReference type="EMBL" id="VAW43675.1"/>
    </source>
</evidence>
<dbReference type="EC" id="1.1.1.94" evidence="6"/>
<evidence type="ECO:0000256" key="2">
    <source>
        <dbReference type="ARBA" id="ARBA00023002"/>
    </source>
</evidence>
<dbReference type="AlphaFoldDB" id="A0A3B0VJF6"/>
<dbReference type="PROSITE" id="PS00957">
    <property type="entry name" value="NAD_G3PDH"/>
    <property type="match status" value="1"/>
</dbReference>
<dbReference type="NCBIfam" id="NF000940">
    <property type="entry name" value="PRK00094.1-2"/>
    <property type="match status" value="1"/>
</dbReference>
<dbReference type="Pfam" id="PF07479">
    <property type="entry name" value="NAD_Gly3P_dh_C"/>
    <property type="match status" value="1"/>
</dbReference>
<dbReference type="NCBIfam" id="NF000942">
    <property type="entry name" value="PRK00094.1-4"/>
    <property type="match status" value="1"/>
</dbReference>
<dbReference type="PANTHER" id="PTHR11728">
    <property type="entry name" value="GLYCEROL-3-PHOSPHATE DEHYDROGENASE"/>
    <property type="match status" value="1"/>
</dbReference>
<gene>
    <name evidence="6" type="ORF">MNBD_GAMMA02-1041</name>
</gene>
<name>A0A3B0VJF6_9ZZZZ</name>
<evidence type="ECO:0000256" key="1">
    <source>
        <dbReference type="ARBA" id="ARBA00011009"/>
    </source>
</evidence>
<dbReference type="InterPro" id="IPR006109">
    <property type="entry name" value="G3P_DH_NAD-dep_C"/>
</dbReference>
<proteinExistence type="inferred from homology"/>
<dbReference type="InterPro" id="IPR006168">
    <property type="entry name" value="G3P_DH_NAD-dep"/>
</dbReference>
<dbReference type="GO" id="GO:0047952">
    <property type="term" value="F:glycerol-3-phosphate dehydrogenase [NAD(P)+] activity"/>
    <property type="evidence" value="ECO:0007669"/>
    <property type="project" value="UniProtKB-EC"/>
</dbReference>
<feature type="domain" description="Glycerol-3-phosphate dehydrogenase NAD-dependent N-terminal" evidence="4">
    <location>
        <begin position="3"/>
        <end position="154"/>
    </location>
</feature>
<dbReference type="PANTHER" id="PTHR11728:SF1">
    <property type="entry name" value="GLYCEROL-3-PHOSPHATE DEHYDROGENASE [NAD(+)] 2, CHLOROPLASTIC"/>
    <property type="match status" value="1"/>
</dbReference>
<dbReference type="PIRSF" id="PIRSF000114">
    <property type="entry name" value="Glycerol-3-P_dh"/>
    <property type="match status" value="1"/>
</dbReference>
<reference evidence="6" key="1">
    <citation type="submission" date="2018-06" db="EMBL/GenBank/DDBJ databases">
        <authorList>
            <person name="Zhirakovskaya E."/>
        </authorList>
    </citation>
    <scope>NUCLEOTIDE SEQUENCE</scope>
</reference>
<keyword evidence="2 6" id="KW-0560">Oxidoreductase</keyword>
<organism evidence="6">
    <name type="scientific">hydrothermal vent metagenome</name>
    <dbReference type="NCBI Taxonomy" id="652676"/>
    <lineage>
        <taxon>unclassified sequences</taxon>
        <taxon>metagenomes</taxon>
        <taxon>ecological metagenomes</taxon>
    </lineage>
</organism>
<evidence type="ECO:0000259" key="4">
    <source>
        <dbReference type="Pfam" id="PF01210"/>
    </source>
</evidence>
<dbReference type="PRINTS" id="PR00077">
    <property type="entry name" value="GPDHDRGNASE"/>
</dbReference>
<comment type="similarity">
    <text evidence="1">Belongs to the NAD-dependent glycerol-3-phosphate dehydrogenase family.</text>
</comment>
<dbReference type="SUPFAM" id="SSF51735">
    <property type="entry name" value="NAD(P)-binding Rossmann-fold domains"/>
    <property type="match status" value="1"/>
</dbReference>
<dbReference type="InterPro" id="IPR036291">
    <property type="entry name" value="NAD(P)-bd_dom_sf"/>
</dbReference>
<dbReference type="GO" id="GO:0005829">
    <property type="term" value="C:cytosol"/>
    <property type="evidence" value="ECO:0007669"/>
    <property type="project" value="TreeGrafter"/>
</dbReference>
<dbReference type="HAMAP" id="MF_00394">
    <property type="entry name" value="NAD_Glyc3P_dehydrog"/>
    <property type="match status" value="1"/>
</dbReference>
<evidence type="ECO:0000259" key="5">
    <source>
        <dbReference type="Pfam" id="PF07479"/>
    </source>
</evidence>
<dbReference type="GO" id="GO:0046474">
    <property type="term" value="P:glycerophospholipid biosynthetic process"/>
    <property type="evidence" value="ECO:0007669"/>
    <property type="project" value="TreeGrafter"/>
</dbReference>
<evidence type="ECO:0000256" key="3">
    <source>
        <dbReference type="ARBA" id="ARBA00023027"/>
    </source>
</evidence>
<dbReference type="InterPro" id="IPR008927">
    <property type="entry name" value="6-PGluconate_DH-like_C_sf"/>
</dbReference>
<accession>A0A3B0VJF6</accession>
<sequence>MKFAVLGAGSWGTALAMQLSRNNETVLWGRNQAGMEAMQKTSSNEQYLPGIKFPEKLIIESNLKVAIEQSDAVLVVCPSHAFGGILQQIKPLLADRPLAWASKGFEPGTGRFLHEVAEEIIGDTVPMALVTGPSFAKDVANNKPTLVTVASHSDDQDFAMQVSKALHTDNFRAYLSKDVIGAELGGAVKNVLALATGIADGMQLGDNTRAALVTRGMAEMMRLGEALGCLPETLMGLSGLGDLVLTSTGDLSRNRRMGLALGRGESIESAQQTIGQVVEGLGTTDEVMRLAQKHGIDMPITEHVWKVVHGEMTTIEALSALMDRDIRPEFTS</sequence>
<dbReference type="Gene3D" id="1.10.1040.10">
    <property type="entry name" value="N-(1-d-carboxylethyl)-l-norvaline Dehydrogenase, domain 2"/>
    <property type="match status" value="1"/>
</dbReference>
<protein>
    <submittedName>
        <fullName evidence="6">Glycerol-3-phosphate dehydrogenase [NAD(P)+]</fullName>
        <ecNumber evidence="6">1.1.1.94</ecNumber>
    </submittedName>
</protein>
<dbReference type="Pfam" id="PF01210">
    <property type="entry name" value="NAD_Gly3P_dh_N"/>
    <property type="match status" value="1"/>
</dbReference>
<dbReference type="GO" id="GO:0051287">
    <property type="term" value="F:NAD binding"/>
    <property type="evidence" value="ECO:0007669"/>
    <property type="project" value="InterPro"/>
</dbReference>
<dbReference type="InterPro" id="IPR011128">
    <property type="entry name" value="G3P_DH_NAD-dep_N"/>
</dbReference>
<dbReference type="FunFam" id="1.10.1040.10:FF:000001">
    <property type="entry name" value="Glycerol-3-phosphate dehydrogenase [NAD(P)+]"/>
    <property type="match status" value="1"/>
</dbReference>
<feature type="domain" description="Glycerol-3-phosphate dehydrogenase NAD-dependent C-terminal" evidence="5">
    <location>
        <begin position="178"/>
        <end position="318"/>
    </location>
</feature>
<dbReference type="EMBL" id="UOFA01000007">
    <property type="protein sequence ID" value="VAW43675.1"/>
    <property type="molecule type" value="Genomic_DNA"/>
</dbReference>
<dbReference type="GO" id="GO:0046168">
    <property type="term" value="P:glycerol-3-phosphate catabolic process"/>
    <property type="evidence" value="ECO:0007669"/>
    <property type="project" value="InterPro"/>
</dbReference>
<dbReference type="SUPFAM" id="SSF48179">
    <property type="entry name" value="6-phosphogluconate dehydrogenase C-terminal domain-like"/>
    <property type="match status" value="1"/>
</dbReference>
<dbReference type="GO" id="GO:0005975">
    <property type="term" value="P:carbohydrate metabolic process"/>
    <property type="evidence" value="ECO:0007669"/>
    <property type="project" value="InterPro"/>
</dbReference>
<dbReference type="FunFam" id="3.40.50.720:FF:000019">
    <property type="entry name" value="Glycerol-3-phosphate dehydrogenase [NAD(P)+]"/>
    <property type="match status" value="1"/>
</dbReference>